<comment type="similarity">
    <text evidence="1 4">Belongs to the plant dirigent protein family.</text>
</comment>
<dbReference type="Gene3D" id="2.40.480.10">
    <property type="entry name" value="Allene oxide cyclase-like"/>
    <property type="match status" value="1"/>
</dbReference>
<keyword evidence="3 4" id="KW-0964">Secreted</keyword>
<gene>
    <name evidence="5" type="ORF">NCGR_LOCUS39253</name>
</gene>
<evidence type="ECO:0000313" key="5">
    <source>
        <dbReference type="EMBL" id="CAD6255714.1"/>
    </source>
</evidence>
<protein>
    <recommendedName>
        <fullName evidence="4">Dirigent protein</fullName>
    </recommendedName>
</protein>
<dbReference type="PANTHER" id="PTHR21495">
    <property type="entry name" value="NUCLEOPORIN-RELATED"/>
    <property type="match status" value="1"/>
</dbReference>
<dbReference type="InterPro" id="IPR044859">
    <property type="entry name" value="Allene_oxi_cyc_Dirigent"/>
</dbReference>
<reference evidence="5" key="1">
    <citation type="submission" date="2020-10" db="EMBL/GenBank/DDBJ databases">
        <authorList>
            <person name="Han B."/>
            <person name="Lu T."/>
            <person name="Zhao Q."/>
            <person name="Huang X."/>
            <person name="Zhao Y."/>
        </authorList>
    </citation>
    <scope>NUCLEOTIDE SEQUENCE</scope>
</reference>
<dbReference type="AlphaFoldDB" id="A0A811QIL0"/>
<dbReference type="Pfam" id="PF03018">
    <property type="entry name" value="Dirigent"/>
    <property type="match status" value="1"/>
</dbReference>
<comment type="subunit">
    <text evidence="2 4">Homodimer.</text>
</comment>
<dbReference type="GO" id="GO:0048046">
    <property type="term" value="C:apoplast"/>
    <property type="evidence" value="ECO:0007669"/>
    <property type="project" value="UniProtKB-SubCell"/>
</dbReference>
<comment type="caution">
    <text evidence="5">The sequence shown here is derived from an EMBL/GenBank/DDBJ whole genome shotgun (WGS) entry which is preliminary data.</text>
</comment>
<dbReference type="Proteomes" id="UP000604825">
    <property type="component" value="Unassembled WGS sequence"/>
</dbReference>
<evidence type="ECO:0000256" key="1">
    <source>
        <dbReference type="ARBA" id="ARBA00010746"/>
    </source>
</evidence>
<evidence type="ECO:0000256" key="3">
    <source>
        <dbReference type="ARBA" id="ARBA00022525"/>
    </source>
</evidence>
<comment type="function">
    <text evidence="4">Dirigent proteins impart stereoselectivity on the phenoxy radical-coupling reaction, yielding optically active lignans from two molecules of coniferyl alcohol in the biosynthesis of lignans, flavonolignans, and alkaloids and thus plays a central role in plant secondary metabolism.</text>
</comment>
<evidence type="ECO:0000256" key="4">
    <source>
        <dbReference type="RuleBase" id="RU363099"/>
    </source>
</evidence>
<dbReference type="InterPro" id="IPR004265">
    <property type="entry name" value="Dirigent"/>
</dbReference>
<dbReference type="GO" id="GO:0009699">
    <property type="term" value="P:phenylpropanoid biosynthetic process"/>
    <property type="evidence" value="ECO:0007669"/>
    <property type="project" value="UniProtKB-ARBA"/>
</dbReference>
<dbReference type="OrthoDB" id="675103at2759"/>
<evidence type="ECO:0000256" key="2">
    <source>
        <dbReference type="ARBA" id="ARBA00011738"/>
    </source>
</evidence>
<comment type="subcellular location">
    <subcellularLocation>
        <location evidence="4">Secreted</location>
        <location evidence="4">Extracellular space</location>
        <location evidence="4">Apoplast</location>
    </subcellularLocation>
</comment>
<sequence>MAYCAIAPRAPPQYRELKMTLYTNKEVYSGPNTNGVTTTSGSKMGTTWVFSWPVADGPGPDANIVGHLQGTGVQVAHTPNLVFHYSLGLVFVDQRFTGSTLQLSGTSQINAEWSIVGGTGELTMAMGTVKRTEIVYKENARVSELKIHFAPMKPATTSRNREYRTTMAYLDERPPPFLTDTYVPIRHDVAIWRAARLGAEELEREVLGVPLAVWQMTATLSTPPPQAPSISTMYSMAGPNR</sequence>
<dbReference type="EMBL" id="CAJGYO010000010">
    <property type="protein sequence ID" value="CAD6255714.1"/>
    <property type="molecule type" value="Genomic_DNA"/>
</dbReference>
<organism evidence="5 6">
    <name type="scientific">Miscanthus lutarioriparius</name>
    <dbReference type="NCBI Taxonomy" id="422564"/>
    <lineage>
        <taxon>Eukaryota</taxon>
        <taxon>Viridiplantae</taxon>
        <taxon>Streptophyta</taxon>
        <taxon>Embryophyta</taxon>
        <taxon>Tracheophyta</taxon>
        <taxon>Spermatophyta</taxon>
        <taxon>Magnoliopsida</taxon>
        <taxon>Liliopsida</taxon>
        <taxon>Poales</taxon>
        <taxon>Poaceae</taxon>
        <taxon>PACMAD clade</taxon>
        <taxon>Panicoideae</taxon>
        <taxon>Andropogonodae</taxon>
        <taxon>Andropogoneae</taxon>
        <taxon>Saccharinae</taxon>
        <taxon>Miscanthus</taxon>
    </lineage>
</organism>
<name>A0A811QIL0_9POAL</name>
<keyword evidence="6" id="KW-1185">Reference proteome</keyword>
<keyword evidence="4" id="KW-0052">Apoplast</keyword>
<evidence type="ECO:0000313" key="6">
    <source>
        <dbReference type="Proteomes" id="UP000604825"/>
    </source>
</evidence>
<proteinExistence type="inferred from homology"/>
<accession>A0A811QIL0</accession>